<dbReference type="PANTHER" id="PTHR44051">
    <property type="entry name" value="GLUTATHIONE S-TRANSFERASE-RELATED"/>
    <property type="match status" value="1"/>
</dbReference>
<reference evidence="5 6" key="1">
    <citation type="submission" date="2016-04" db="EMBL/GenBank/DDBJ databases">
        <title>Multiple horizontal gene transfer events from other fungi enriched the ability of the initially mycotrophic fungus Trichoderma (Ascomycota) to feed on dead plant biomass.</title>
        <authorList>
            <person name="Atanasova L."/>
            <person name="Chenthamara K."/>
            <person name="Zhang J."/>
            <person name="Grujic M."/>
            <person name="Henrissat B."/>
            <person name="Kuo A."/>
            <person name="Aertz A."/>
            <person name="Salamov A."/>
            <person name="Lipzen A."/>
            <person name="Labutti K."/>
            <person name="Barry K."/>
            <person name="Miao Y."/>
            <person name="Rahimi M.J."/>
            <person name="Shen Q."/>
            <person name="Grigoriev I.V."/>
            <person name="Kubicek C.P."/>
            <person name="Druzhinina I.S."/>
        </authorList>
    </citation>
    <scope>NUCLEOTIDE SEQUENCE [LARGE SCALE GENOMIC DNA]</scope>
    <source>
        <strain evidence="5 6">NJAU 4742</strain>
    </source>
</reference>
<comment type="caution">
    <text evidence="5">The sequence shown here is derived from an EMBL/GenBank/DDBJ whole genome shotgun (WGS) entry which is preliminary data.</text>
</comment>
<dbReference type="Pfam" id="PF00043">
    <property type="entry name" value="GST_C"/>
    <property type="match status" value="1"/>
</dbReference>
<evidence type="ECO:0000259" key="3">
    <source>
        <dbReference type="PROSITE" id="PS50404"/>
    </source>
</evidence>
<evidence type="ECO:0000256" key="2">
    <source>
        <dbReference type="RuleBase" id="RU003494"/>
    </source>
</evidence>
<evidence type="ECO:0000313" key="6">
    <source>
        <dbReference type="Proteomes" id="UP000191004"/>
    </source>
</evidence>
<dbReference type="SUPFAM" id="SSF47616">
    <property type="entry name" value="GST C-terminal domain-like"/>
    <property type="match status" value="1"/>
</dbReference>
<gene>
    <name evidence="5" type="ORF">A0O28_0079250</name>
</gene>
<dbReference type="InterPro" id="IPR040079">
    <property type="entry name" value="Glutathione_S-Trfase"/>
</dbReference>
<dbReference type="InterPro" id="IPR010987">
    <property type="entry name" value="Glutathione-S-Trfase_C-like"/>
</dbReference>
<accession>A0A1T3CJC8</accession>
<name>A0A1T3CJC8_9HYPO</name>
<keyword evidence="5" id="KW-0808">Transferase</keyword>
<organism evidence="5 6">
    <name type="scientific">Trichoderma guizhouense</name>
    <dbReference type="NCBI Taxonomy" id="1491466"/>
    <lineage>
        <taxon>Eukaryota</taxon>
        <taxon>Fungi</taxon>
        <taxon>Dikarya</taxon>
        <taxon>Ascomycota</taxon>
        <taxon>Pezizomycotina</taxon>
        <taxon>Sordariomycetes</taxon>
        <taxon>Hypocreomycetidae</taxon>
        <taxon>Hypocreales</taxon>
        <taxon>Hypocreaceae</taxon>
        <taxon>Trichoderma</taxon>
    </lineage>
</organism>
<dbReference type="SFLD" id="SFLDG01151">
    <property type="entry name" value="Main.2:_Nu-like"/>
    <property type="match status" value="1"/>
</dbReference>
<comment type="similarity">
    <text evidence="1 2">Belongs to the GST superfamily.</text>
</comment>
<dbReference type="InterPro" id="IPR036282">
    <property type="entry name" value="Glutathione-S-Trfase_C_sf"/>
</dbReference>
<dbReference type="PROSITE" id="PS50404">
    <property type="entry name" value="GST_NTER"/>
    <property type="match status" value="1"/>
</dbReference>
<dbReference type="Pfam" id="PF02798">
    <property type="entry name" value="GST_N"/>
    <property type="match status" value="1"/>
</dbReference>
<dbReference type="SFLD" id="SFLDG00358">
    <property type="entry name" value="Main_(cytGST)"/>
    <property type="match status" value="1"/>
</dbReference>
<dbReference type="PANTHER" id="PTHR44051:SF8">
    <property type="entry name" value="GLUTATHIONE S-TRANSFERASE GSTA"/>
    <property type="match status" value="1"/>
</dbReference>
<dbReference type="Gene3D" id="1.20.1050.10">
    <property type="match status" value="1"/>
</dbReference>
<evidence type="ECO:0000313" key="5">
    <source>
        <dbReference type="EMBL" id="OPB41208.1"/>
    </source>
</evidence>
<protein>
    <submittedName>
        <fullName evidence="5">Glutathione S-transferase</fullName>
    </submittedName>
</protein>
<dbReference type="PROSITE" id="PS50405">
    <property type="entry name" value="GST_CTER"/>
    <property type="match status" value="1"/>
</dbReference>
<sequence length="233" mass="26699">MSSHPSINLFTWLTANGIKVSITLEELSIPYQVTEVDISSNAQKEPWFIKINPNGRIPAILDDGQRVFESGAILLYLADKYDSEGKISYQFGTSEYYEQLSWIMFQVGGIGPMQGQANHFRLMAGEYSQYAIDRYMAETRRLYSVLNERLGTSPWLAGNKYTIADICNYGWVRYGPIALGIDLSDFPHLKRWHDAIHGRTAVQRGLNVPRVVPDEQLRERYRLMEEKTIALQK</sequence>
<dbReference type="Proteomes" id="UP000191004">
    <property type="component" value="Unassembled WGS sequence"/>
</dbReference>
<dbReference type="CDD" id="cd03048">
    <property type="entry name" value="GST_N_Ure2p_like"/>
    <property type="match status" value="1"/>
</dbReference>
<evidence type="ECO:0000256" key="1">
    <source>
        <dbReference type="ARBA" id="ARBA00007409"/>
    </source>
</evidence>
<dbReference type="SUPFAM" id="SSF52833">
    <property type="entry name" value="Thioredoxin-like"/>
    <property type="match status" value="1"/>
</dbReference>
<dbReference type="SFLD" id="SFLDS00019">
    <property type="entry name" value="Glutathione_Transferase_(cytos"/>
    <property type="match status" value="1"/>
</dbReference>
<dbReference type="InterPro" id="IPR004046">
    <property type="entry name" value="GST_C"/>
</dbReference>
<dbReference type="Gene3D" id="3.40.30.10">
    <property type="entry name" value="Glutaredoxin"/>
    <property type="match status" value="1"/>
</dbReference>
<dbReference type="AlphaFoldDB" id="A0A1T3CJC8"/>
<dbReference type="EMBL" id="LVVK01000015">
    <property type="protein sequence ID" value="OPB41208.1"/>
    <property type="molecule type" value="Genomic_DNA"/>
</dbReference>
<proteinExistence type="inferred from homology"/>
<keyword evidence="6" id="KW-1185">Reference proteome</keyword>
<feature type="domain" description="GST C-terminal" evidence="4">
    <location>
        <begin position="92"/>
        <end position="215"/>
    </location>
</feature>
<dbReference type="InterPro" id="IPR004045">
    <property type="entry name" value="Glutathione_S-Trfase_N"/>
</dbReference>
<evidence type="ECO:0000259" key="4">
    <source>
        <dbReference type="PROSITE" id="PS50405"/>
    </source>
</evidence>
<dbReference type="GO" id="GO:0016740">
    <property type="term" value="F:transferase activity"/>
    <property type="evidence" value="ECO:0007669"/>
    <property type="project" value="UniProtKB-KW"/>
</dbReference>
<dbReference type="InterPro" id="IPR036249">
    <property type="entry name" value="Thioredoxin-like_sf"/>
</dbReference>
<feature type="domain" description="GST N-terminal" evidence="3">
    <location>
        <begin position="4"/>
        <end position="85"/>
    </location>
</feature>